<evidence type="ECO:0000256" key="1">
    <source>
        <dbReference type="ARBA" id="ARBA00022574"/>
    </source>
</evidence>
<gene>
    <name evidence="7" type="ORF">TRICI_003717</name>
</gene>
<accession>A0A642V2E2</accession>
<dbReference type="PROSITE" id="PS00678">
    <property type="entry name" value="WD_REPEATS_1"/>
    <property type="match status" value="1"/>
</dbReference>
<comment type="caution">
    <text evidence="7">The sequence shown here is derived from an EMBL/GenBank/DDBJ whole genome shotgun (WGS) entry which is preliminary data.</text>
</comment>
<keyword evidence="8" id="KW-1185">Reference proteome</keyword>
<dbReference type="OrthoDB" id="10257301at2759"/>
<keyword evidence="3" id="KW-0647">Proteasome</keyword>
<evidence type="ECO:0000313" key="7">
    <source>
        <dbReference type="EMBL" id="KAA8911802.1"/>
    </source>
</evidence>
<dbReference type="PANTHER" id="PTHR19857">
    <property type="entry name" value="MITOCHONDRIAL DIVISION PROTEIN 1-RELATED"/>
    <property type="match status" value="1"/>
</dbReference>
<dbReference type="SMART" id="SM00320">
    <property type="entry name" value="WD40"/>
    <property type="match status" value="4"/>
</dbReference>
<feature type="domain" description="Ciliary BBSome complex subunit 2 middle region" evidence="6">
    <location>
        <begin position="256"/>
        <end position="337"/>
    </location>
</feature>
<dbReference type="VEuPathDB" id="FungiDB:TRICI_003717"/>
<dbReference type="GO" id="GO:0000502">
    <property type="term" value="C:proteasome complex"/>
    <property type="evidence" value="ECO:0007669"/>
    <property type="project" value="UniProtKB-KW"/>
</dbReference>
<evidence type="ECO:0000256" key="2">
    <source>
        <dbReference type="ARBA" id="ARBA00022737"/>
    </source>
</evidence>
<dbReference type="PROSITE" id="PS50294">
    <property type="entry name" value="WD_REPEATS_REGION"/>
    <property type="match status" value="1"/>
</dbReference>
<sequence>MEWEHKMESIAEVSVQPSVFEVVNDVSKGTVTSETFWASHNAEGKTVYEDIDVYRRGDEVVMEPVGFTGIKVVRESRHVLVLKYKDKEYKLRFPRKVYSRYSSDRDLTSVDVSPKGELIVVGDNSGGVQVLSSIDGEVRRKLCGHLIHTTCVKFFASGEVVISAGMDLQLKIWSVVDGSNPRTLMGHKGTVNDIALVGRGRNVLSAASDATVKLWECGSAQCIHTFKLTAPVNAIILLTTDDVTASNGISEFEFETAGKILVAGADDGRIVAWNLVTKEQLGELKLSSIVTKLCPIAGTQFAYGLDNGEVGILDVRSLERPSVKFVKSSARITALTASETRLVIGSDDNLPYEIALQSSIPTYLGGLENPVTGAIMAQNGSSVHIITKSGVIRTI</sequence>
<evidence type="ECO:0000256" key="5">
    <source>
        <dbReference type="PROSITE-ProRule" id="PRU00221"/>
    </source>
</evidence>
<dbReference type="InterPro" id="IPR015943">
    <property type="entry name" value="WD40/YVTN_repeat-like_dom_sf"/>
</dbReference>
<keyword evidence="1 5" id="KW-0853">WD repeat</keyword>
<feature type="repeat" description="WD" evidence="5">
    <location>
        <begin position="184"/>
        <end position="225"/>
    </location>
</feature>
<dbReference type="EMBL" id="SWFS01000273">
    <property type="protein sequence ID" value="KAA8911802.1"/>
    <property type="molecule type" value="Genomic_DNA"/>
</dbReference>
<dbReference type="AlphaFoldDB" id="A0A642V2E2"/>
<dbReference type="Pfam" id="PF00400">
    <property type="entry name" value="WD40"/>
    <property type="match status" value="2"/>
</dbReference>
<evidence type="ECO:0000256" key="4">
    <source>
        <dbReference type="ARBA" id="ARBA00038321"/>
    </source>
</evidence>
<dbReference type="Pfam" id="PF14783">
    <property type="entry name" value="BBS2_Mid"/>
    <property type="match status" value="1"/>
</dbReference>
<dbReference type="InterPro" id="IPR019775">
    <property type="entry name" value="WD40_repeat_CS"/>
</dbReference>
<dbReference type="InterPro" id="IPR036322">
    <property type="entry name" value="WD40_repeat_dom_sf"/>
</dbReference>
<dbReference type="Proteomes" id="UP000761534">
    <property type="component" value="Unassembled WGS sequence"/>
</dbReference>
<dbReference type="PROSITE" id="PS50082">
    <property type="entry name" value="WD_REPEATS_2"/>
    <property type="match status" value="3"/>
</dbReference>
<proteinExistence type="inferred from homology"/>
<dbReference type="Gene3D" id="2.130.10.10">
    <property type="entry name" value="YVTN repeat-like/Quinoprotein amine dehydrogenase"/>
    <property type="match status" value="2"/>
</dbReference>
<evidence type="ECO:0000259" key="6">
    <source>
        <dbReference type="Pfam" id="PF14783"/>
    </source>
</evidence>
<comment type="similarity">
    <text evidence="4">Belongs to the WD repeat PAAF1/RPN14 family.</text>
</comment>
<dbReference type="SUPFAM" id="SSF50978">
    <property type="entry name" value="WD40 repeat-like"/>
    <property type="match status" value="1"/>
</dbReference>
<feature type="repeat" description="WD" evidence="5">
    <location>
        <begin position="249"/>
        <end position="283"/>
    </location>
</feature>
<evidence type="ECO:0000256" key="3">
    <source>
        <dbReference type="ARBA" id="ARBA00022942"/>
    </source>
</evidence>
<evidence type="ECO:0000313" key="8">
    <source>
        <dbReference type="Proteomes" id="UP000761534"/>
    </source>
</evidence>
<protein>
    <recommendedName>
        <fullName evidence="6">Ciliary BBSome complex subunit 2 middle region domain-containing protein</fullName>
    </recommendedName>
</protein>
<dbReference type="PANTHER" id="PTHR19857:SF19">
    <property type="entry name" value="26S PROTEASOME REGULATORY SUBUNIT RPN14"/>
    <property type="match status" value="1"/>
</dbReference>
<dbReference type="InterPro" id="IPR001680">
    <property type="entry name" value="WD40_rpt"/>
</dbReference>
<keyword evidence="2" id="KW-0677">Repeat</keyword>
<dbReference type="InterPro" id="IPR051179">
    <property type="entry name" value="WD_repeat_multifunction"/>
</dbReference>
<reference evidence="7" key="1">
    <citation type="journal article" date="2019" name="G3 (Bethesda)">
        <title>Genome Assemblies of Two Rare Opportunistic Yeast Pathogens: Diutina rugosa (syn. Candida rugosa) and Trichomonascus ciferrii (syn. Candida ciferrii).</title>
        <authorList>
            <person name="Mixao V."/>
            <person name="Saus E."/>
            <person name="Hansen A.P."/>
            <person name="Lass-Florl C."/>
            <person name="Gabaldon T."/>
        </authorList>
    </citation>
    <scope>NUCLEOTIDE SEQUENCE</scope>
    <source>
        <strain evidence="7">CBS 4856</strain>
    </source>
</reference>
<feature type="repeat" description="WD" evidence="5">
    <location>
        <begin position="142"/>
        <end position="183"/>
    </location>
</feature>
<name>A0A642V2E2_9ASCO</name>
<dbReference type="InterPro" id="IPR029429">
    <property type="entry name" value="BBS2_Mid"/>
</dbReference>
<organism evidence="7 8">
    <name type="scientific">Trichomonascus ciferrii</name>
    <dbReference type="NCBI Taxonomy" id="44093"/>
    <lineage>
        <taxon>Eukaryota</taxon>
        <taxon>Fungi</taxon>
        <taxon>Dikarya</taxon>
        <taxon>Ascomycota</taxon>
        <taxon>Saccharomycotina</taxon>
        <taxon>Dipodascomycetes</taxon>
        <taxon>Dipodascales</taxon>
        <taxon>Trichomonascaceae</taxon>
        <taxon>Trichomonascus</taxon>
        <taxon>Trichomonascus ciferrii complex</taxon>
    </lineage>
</organism>